<dbReference type="AlphaFoldDB" id="A0A553C8A5"/>
<keyword evidence="2" id="KW-1185">Reference proteome</keyword>
<sequence>MAYSKQSNKNEPIKKHSGCQHHTHFFDKKTGEQIDMNFITAWNYSKSRGLLTIIASPRKDPSKRKTANPKFENWACKVFFKRTLQTVWYNGFFDLAKKKLTIKDMEFVLNPKAKNGGYCGTFVKS</sequence>
<dbReference type="OrthoDB" id="1360000at2"/>
<organism evidence="1 2">
    <name type="scientific">Flavobacterium franklandianum</name>
    <dbReference type="NCBI Taxonomy" id="2594430"/>
    <lineage>
        <taxon>Bacteria</taxon>
        <taxon>Pseudomonadati</taxon>
        <taxon>Bacteroidota</taxon>
        <taxon>Flavobacteriia</taxon>
        <taxon>Flavobacteriales</taxon>
        <taxon>Flavobacteriaceae</taxon>
        <taxon>Flavobacterium</taxon>
    </lineage>
</organism>
<dbReference type="Proteomes" id="UP000318585">
    <property type="component" value="Unassembled WGS sequence"/>
</dbReference>
<dbReference type="EMBL" id="VJZR01000011">
    <property type="protein sequence ID" value="TRX16736.1"/>
    <property type="molecule type" value="Genomic_DNA"/>
</dbReference>
<protein>
    <submittedName>
        <fullName evidence="1">Uncharacterized protein</fullName>
    </submittedName>
</protein>
<reference evidence="1 2" key="1">
    <citation type="submission" date="2019-07" db="EMBL/GenBank/DDBJ databases">
        <title>Novel species of Flavobacterium.</title>
        <authorList>
            <person name="Liu Q."/>
            <person name="Xin Y.-H."/>
        </authorList>
    </citation>
    <scope>NUCLEOTIDE SEQUENCE [LARGE SCALE GENOMIC DNA]</scope>
    <source>
        <strain evidence="1 2">LB3P56</strain>
    </source>
</reference>
<comment type="caution">
    <text evidence="1">The sequence shown here is derived from an EMBL/GenBank/DDBJ whole genome shotgun (WGS) entry which is preliminary data.</text>
</comment>
<evidence type="ECO:0000313" key="1">
    <source>
        <dbReference type="EMBL" id="TRX16736.1"/>
    </source>
</evidence>
<proteinExistence type="predicted"/>
<gene>
    <name evidence="1" type="ORF">FNW17_12295</name>
</gene>
<name>A0A553C8A5_9FLAO</name>
<accession>A0A553C8A5</accession>
<dbReference type="RefSeq" id="WP_144071782.1">
    <property type="nucleotide sequence ID" value="NZ_VJZR01000011.1"/>
</dbReference>
<evidence type="ECO:0000313" key="2">
    <source>
        <dbReference type="Proteomes" id="UP000318585"/>
    </source>
</evidence>